<feature type="region of interest" description="Disordered" evidence="2">
    <location>
        <begin position="277"/>
        <end position="328"/>
    </location>
</feature>
<feature type="compositionally biased region" description="Polar residues" evidence="2">
    <location>
        <begin position="50"/>
        <end position="112"/>
    </location>
</feature>
<feature type="compositionally biased region" description="Polar residues" evidence="2">
    <location>
        <begin position="374"/>
        <end position="392"/>
    </location>
</feature>
<dbReference type="GO" id="GO:0006355">
    <property type="term" value="P:regulation of DNA-templated transcription"/>
    <property type="evidence" value="ECO:0007669"/>
    <property type="project" value="InterPro"/>
</dbReference>
<protein>
    <recommendedName>
        <fullName evidence="4">Mediator complex subunit 15 KIX domain-containing protein</fullName>
    </recommendedName>
</protein>
<name>A0A7S4UMG3_9STRA</name>
<dbReference type="InterPro" id="IPR036529">
    <property type="entry name" value="KIX_dom_sf"/>
</dbReference>
<feature type="compositionally biased region" description="Polar residues" evidence="2">
    <location>
        <begin position="1"/>
        <end position="30"/>
    </location>
</feature>
<organism evidence="3">
    <name type="scientific">Ditylum brightwellii</name>
    <dbReference type="NCBI Taxonomy" id="49249"/>
    <lineage>
        <taxon>Eukaryota</taxon>
        <taxon>Sar</taxon>
        <taxon>Stramenopiles</taxon>
        <taxon>Ochrophyta</taxon>
        <taxon>Bacillariophyta</taxon>
        <taxon>Mediophyceae</taxon>
        <taxon>Lithodesmiophycidae</taxon>
        <taxon>Lithodesmiales</taxon>
        <taxon>Lithodesmiaceae</taxon>
        <taxon>Ditylum</taxon>
    </lineage>
</organism>
<reference evidence="3" key="1">
    <citation type="submission" date="2021-01" db="EMBL/GenBank/DDBJ databases">
        <authorList>
            <person name="Corre E."/>
            <person name="Pelletier E."/>
            <person name="Niang G."/>
            <person name="Scheremetjew M."/>
            <person name="Finn R."/>
            <person name="Kale V."/>
            <person name="Holt S."/>
            <person name="Cochrane G."/>
            <person name="Meng A."/>
            <person name="Brown T."/>
            <person name="Cohen L."/>
        </authorList>
    </citation>
    <scope>NUCLEOTIDE SEQUENCE</scope>
    <source>
        <strain evidence="3">GSO104</strain>
    </source>
</reference>
<dbReference type="AlphaFoldDB" id="A0A7S4UMG3"/>
<feature type="region of interest" description="Disordered" evidence="2">
    <location>
        <begin position="1"/>
        <end position="31"/>
    </location>
</feature>
<accession>A0A7S4UMG3</accession>
<evidence type="ECO:0000256" key="1">
    <source>
        <dbReference type="ARBA" id="ARBA00023242"/>
    </source>
</evidence>
<sequence length="475" mass="51793">MHLTVDTKQYNTQYTHMQSSDQGSTESAMSYSDALFRHQQEQIMKLQKLQQEMSQQNNLKAPSVSPISSSNEITTDVNVPQPLNQKAVSNSPPNAPGSESNPPFSSNSGQSDHQPRVSFRAGVRAPAPIGPLSSASAGSVMQQLSSNGFTPSLGKSHPQTDRLSVTSESGVGGVDSSEEKWQTDSDLPYRREFIRLIAQLLTERKHNPSQKWLLELPYKARKLEEQLYRTAPSFEYYIDRSTLKQRLKKVATAITFRFRDAKRKSLTRRSSSITGSISDWSISSESPPPQPLDGGEAQLSLSSLPDANPNDAQTAVESTSDELQRTQALSQSLQEKIMANIAAQRQLMMSLGIGGPIGSQRQHETIDKHGNDQGFASSQMFSAKSSYGQNQLAPFPSMGDNDNSSSTTEPGNTMNDSLTNATNVSVPTLQQQGIHEGSSNPGGQQLSGTQQEGDHVPGHKNGDENPPMTPETFGW</sequence>
<evidence type="ECO:0008006" key="4">
    <source>
        <dbReference type="Google" id="ProtNLM"/>
    </source>
</evidence>
<feature type="compositionally biased region" description="Polar residues" evidence="2">
    <location>
        <begin position="133"/>
        <end position="150"/>
    </location>
</feature>
<gene>
    <name evidence="3" type="ORF">DBRI00130_LOCUS267</name>
</gene>
<dbReference type="GO" id="GO:0003712">
    <property type="term" value="F:transcription coregulator activity"/>
    <property type="evidence" value="ECO:0007669"/>
    <property type="project" value="InterPro"/>
</dbReference>
<feature type="region of interest" description="Disordered" evidence="2">
    <location>
        <begin position="354"/>
        <end position="475"/>
    </location>
</feature>
<feature type="compositionally biased region" description="Polar residues" evidence="2">
    <location>
        <begin position="299"/>
        <end position="318"/>
    </location>
</feature>
<feature type="compositionally biased region" description="Basic and acidic residues" evidence="2">
    <location>
        <begin position="361"/>
        <end position="371"/>
    </location>
</feature>
<dbReference type="EMBL" id="HBNS01000320">
    <property type="protein sequence ID" value="CAE4578261.1"/>
    <property type="molecule type" value="Transcribed_RNA"/>
</dbReference>
<dbReference type="Gene3D" id="1.10.246.20">
    <property type="entry name" value="Coactivator CBP, KIX domain"/>
    <property type="match status" value="1"/>
</dbReference>
<keyword evidence="1" id="KW-0539">Nucleus</keyword>
<feature type="region of interest" description="Disordered" evidence="2">
    <location>
        <begin position="50"/>
        <end position="115"/>
    </location>
</feature>
<evidence type="ECO:0000256" key="2">
    <source>
        <dbReference type="SAM" id="MobiDB-lite"/>
    </source>
</evidence>
<feature type="region of interest" description="Disordered" evidence="2">
    <location>
        <begin position="128"/>
        <end position="182"/>
    </location>
</feature>
<proteinExistence type="predicted"/>
<feature type="compositionally biased region" description="Polar residues" evidence="2">
    <location>
        <begin position="400"/>
        <end position="451"/>
    </location>
</feature>
<evidence type="ECO:0000313" key="3">
    <source>
        <dbReference type="EMBL" id="CAE4578261.1"/>
    </source>
</evidence>
<feature type="compositionally biased region" description="Basic and acidic residues" evidence="2">
    <location>
        <begin position="452"/>
        <end position="463"/>
    </location>
</feature>